<reference evidence="2" key="1">
    <citation type="submission" date="2016-10" db="EMBL/GenBank/DDBJ databases">
        <authorList>
            <person name="Varghese N."/>
            <person name="Submissions S."/>
        </authorList>
    </citation>
    <scope>NUCLEOTIDE SEQUENCE [LARGE SCALE GENOMIC DNA]</scope>
    <source>
        <strain evidence="2">ATCC 25963</strain>
    </source>
</reference>
<dbReference type="SUPFAM" id="SSF69118">
    <property type="entry name" value="AhpD-like"/>
    <property type="match status" value="1"/>
</dbReference>
<dbReference type="EMBL" id="FOMX01000023">
    <property type="protein sequence ID" value="SFE95449.1"/>
    <property type="molecule type" value="Genomic_DNA"/>
</dbReference>
<accession>A0A1I2ERJ5</accession>
<proteinExistence type="predicted"/>
<dbReference type="RefSeq" id="WP_096331655.1">
    <property type="nucleotide sequence ID" value="NZ_FOMX01000023.1"/>
</dbReference>
<dbReference type="InterPro" id="IPR029032">
    <property type="entry name" value="AhpD-like"/>
</dbReference>
<evidence type="ECO:0000313" key="1">
    <source>
        <dbReference type="EMBL" id="SFE95449.1"/>
    </source>
</evidence>
<evidence type="ECO:0000313" key="2">
    <source>
        <dbReference type="Proteomes" id="UP000199400"/>
    </source>
</evidence>
<gene>
    <name evidence="1" type="ORF">SAMN02745121_06238</name>
</gene>
<organism evidence="1 2">
    <name type="scientific">Nannocystis exedens</name>
    <dbReference type="NCBI Taxonomy" id="54"/>
    <lineage>
        <taxon>Bacteria</taxon>
        <taxon>Pseudomonadati</taxon>
        <taxon>Myxococcota</taxon>
        <taxon>Polyangia</taxon>
        <taxon>Nannocystales</taxon>
        <taxon>Nannocystaceae</taxon>
        <taxon>Nannocystis</taxon>
    </lineage>
</organism>
<name>A0A1I2ERJ5_9BACT</name>
<sequence length="81" mass="9342">MRIPSIESPRGLREKLMLGLIRVLSGHRAPDVVRTLRYRPEMFGKPMGALFQEVLRGPSEWSIGERELFAAWVAKKNECEF</sequence>
<keyword evidence="2" id="KW-1185">Reference proteome</keyword>
<dbReference type="STRING" id="54.SAMN02745121_06238"/>
<protein>
    <submittedName>
        <fullName evidence="1">Uncharacterized protein</fullName>
    </submittedName>
</protein>
<dbReference type="OrthoDB" id="5521565at2"/>
<dbReference type="AlphaFoldDB" id="A0A1I2ERJ5"/>
<dbReference type="Proteomes" id="UP000199400">
    <property type="component" value="Unassembled WGS sequence"/>
</dbReference>